<dbReference type="PROSITE" id="PS50939">
    <property type="entry name" value="CYTOCHROME_B561"/>
    <property type="match status" value="1"/>
</dbReference>
<evidence type="ECO:0000256" key="11">
    <source>
        <dbReference type="ARBA" id="ARBA00024225"/>
    </source>
</evidence>
<dbReference type="InterPro" id="IPR006593">
    <property type="entry name" value="Cyt_b561/ferric_Rdtase_TM"/>
</dbReference>
<proteinExistence type="predicted"/>
<feature type="transmembrane region" description="Helical" evidence="12">
    <location>
        <begin position="54"/>
        <end position="77"/>
    </location>
</feature>
<keyword evidence="8 12" id="KW-1133">Transmembrane helix</keyword>
<dbReference type="SMART" id="SM00665">
    <property type="entry name" value="B561"/>
    <property type="match status" value="1"/>
</dbReference>
<dbReference type="Gene3D" id="1.20.120.1770">
    <property type="match status" value="1"/>
</dbReference>
<dbReference type="GO" id="GO:0140571">
    <property type="term" value="F:transmembrane ascorbate ferrireductase activity"/>
    <property type="evidence" value="ECO:0007669"/>
    <property type="project" value="UniProtKB-EC"/>
</dbReference>
<evidence type="ECO:0000256" key="1">
    <source>
        <dbReference type="ARBA" id="ARBA00001970"/>
    </source>
</evidence>
<dbReference type="Proteomes" id="UP000261580">
    <property type="component" value="Unassembled WGS sequence"/>
</dbReference>
<dbReference type="GO" id="GO:0046872">
    <property type="term" value="F:metal ion binding"/>
    <property type="evidence" value="ECO:0007669"/>
    <property type="project" value="UniProtKB-KW"/>
</dbReference>
<dbReference type="OrthoDB" id="432881at2759"/>
<dbReference type="RefSeq" id="XP_006805394.1">
    <property type="nucleotide sequence ID" value="XM_006805331.2"/>
</dbReference>
<evidence type="ECO:0000259" key="13">
    <source>
        <dbReference type="PROSITE" id="PS50939"/>
    </source>
</evidence>
<protein>
    <recommendedName>
        <fullName evidence="11">ascorbate ferrireductase (transmembrane)</fullName>
        <ecNumber evidence="11">7.2.1.3</ecNumber>
    </recommendedName>
</protein>
<evidence type="ECO:0000313" key="14">
    <source>
        <dbReference type="Ensembl" id="ENSNBRP00000027957.1"/>
    </source>
</evidence>
<accession>A0A3Q4IB30</accession>
<dbReference type="PANTHER" id="PTHR15422">
    <property type="entry name" value="OS05G0565100 PROTEIN"/>
    <property type="match status" value="1"/>
</dbReference>
<dbReference type="Pfam" id="PF03188">
    <property type="entry name" value="Cytochrom_B561"/>
    <property type="match status" value="1"/>
</dbReference>
<dbReference type="InterPro" id="IPR045150">
    <property type="entry name" value="CYB561D1/2"/>
</dbReference>
<feature type="domain" description="Cytochrome b561" evidence="13">
    <location>
        <begin position="24"/>
        <end position="228"/>
    </location>
</feature>
<feature type="transmembrane region" description="Helical" evidence="12">
    <location>
        <begin position="127"/>
        <end position="154"/>
    </location>
</feature>
<reference evidence="14" key="1">
    <citation type="submission" date="2025-08" db="UniProtKB">
        <authorList>
            <consortium name="Ensembl"/>
        </authorList>
    </citation>
    <scope>IDENTIFICATION</scope>
</reference>
<evidence type="ECO:0000256" key="7">
    <source>
        <dbReference type="ARBA" id="ARBA00022982"/>
    </source>
</evidence>
<evidence type="ECO:0000256" key="9">
    <source>
        <dbReference type="ARBA" id="ARBA00023004"/>
    </source>
</evidence>
<dbReference type="CDD" id="cd08761">
    <property type="entry name" value="Cyt_b561_CYB561D2_like"/>
    <property type="match status" value="1"/>
</dbReference>
<evidence type="ECO:0000256" key="6">
    <source>
        <dbReference type="ARBA" id="ARBA00022723"/>
    </source>
</evidence>
<evidence type="ECO:0000256" key="12">
    <source>
        <dbReference type="SAM" id="Phobius"/>
    </source>
</evidence>
<evidence type="ECO:0000256" key="3">
    <source>
        <dbReference type="ARBA" id="ARBA00022448"/>
    </source>
</evidence>
<evidence type="ECO:0000256" key="10">
    <source>
        <dbReference type="ARBA" id="ARBA00023136"/>
    </source>
</evidence>
<keyword evidence="10 12" id="KW-0472">Membrane</keyword>
<keyword evidence="5 12" id="KW-0812">Transmembrane</keyword>
<dbReference type="GeneTree" id="ENSGT00440000038072"/>
<evidence type="ECO:0000313" key="15">
    <source>
        <dbReference type="Proteomes" id="UP000261580"/>
    </source>
</evidence>
<keyword evidence="7" id="KW-0249">Electron transport</keyword>
<keyword evidence="15" id="KW-1185">Reference proteome</keyword>
<dbReference type="STRING" id="32507.ENSNBRP00000027957"/>
<dbReference type="CTD" id="284613"/>
<dbReference type="GO" id="GO:0140575">
    <property type="term" value="F:transmembrane monodehydroascorbate reductase activity"/>
    <property type="evidence" value="ECO:0007669"/>
    <property type="project" value="InterPro"/>
</dbReference>
<dbReference type="Bgee" id="ENSNBRG00000021315">
    <property type="expression patterns" value="Expressed in camera-type eye and 6 other cell types or tissues"/>
</dbReference>
<keyword evidence="3" id="KW-0813">Transport</keyword>
<keyword evidence="4" id="KW-0349">Heme</keyword>
<dbReference type="AlphaFoldDB" id="A0A3Q4IB30"/>
<dbReference type="Ensembl" id="ENSNBRT00000028687.1">
    <property type="protein sequence ID" value="ENSNBRP00000027957.1"/>
    <property type="gene ID" value="ENSNBRG00000021315.1"/>
</dbReference>
<dbReference type="OMA" id="SDWFQAT"/>
<feature type="transmembrane region" description="Helical" evidence="12">
    <location>
        <begin position="166"/>
        <end position="189"/>
    </location>
</feature>
<evidence type="ECO:0000256" key="4">
    <source>
        <dbReference type="ARBA" id="ARBA00022617"/>
    </source>
</evidence>
<name>A0A3Q4IB30_NEOBR</name>
<feature type="transmembrane region" description="Helical" evidence="12">
    <location>
        <begin position="97"/>
        <end position="115"/>
    </location>
</feature>
<evidence type="ECO:0000256" key="2">
    <source>
        <dbReference type="ARBA" id="ARBA00004141"/>
    </source>
</evidence>
<dbReference type="EC" id="7.2.1.3" evidence="11"/>
<comment type="cofactor">
    <cofactor evidence="1">
        <name>heme b</name>
        <dbReference type="ChEBI" id="CHEBI:60344"/>
    </cofactor>
</comment>
<evidence type="ECO:0000256" key="8">
    <source>
        <dbReference type="ARBA" id="ARBA00022989"/>
    </source>
</evidence>
<reference evidence="14" key="2">
    <citation type="submission" date="2025-09" db="UniProtKB">
        <authorList>
            <consortium name="Ensembl"/>
        </authorList>
    </citation>
    <scope>IDENTIFICATION</scope>
</reference>
<feature type="transmembrane region" description="Helical" evidence="12">
    <location>
        <begin position="24"/>
        <end position="48"/>
    </location>
</feature>
<dbReference type="GO" id="GO:0016020">
    <property type="term" value="C:membrane"/>
    <property type="evidence" value="ECO:0007669"/>
    <property type="project" value="UniProtKB-SubCell"/>
</dbReference>
<dbReference type="GeneID" id="102780650"/>
<evidence type="ECO:0000256" key="5">
    <source>
        <dbReference type="ARBA" id="ARBA00022692"/>
    </source>
</evidence>
<dbReference type="PANTHER" id="PTHR15422:SF9">
    <property type="entry name" value="TRANSMEMBRANE REDUCTASE CYB561D1-RELATED"/>
    <property type="match status" value="1"/>
</dbReference>
<comment type="subcellular location">
    <subcellularLocation>
        <location evidence="2">Membrane</location>
        <topology evidence="2">Multi-pass membrane protein</topology>
    </subcellularLocation>
</comment>
<keyword evidence="6" id="KW-0479">Metal-binding</keyword>
<organism evidence="14 15">
    <name type="scientific">Neolamprologus brichardi</name>
    <name type="common">Fairy cichlid</name>
    <name type="synonym">Lamprologus brichardi</name>
    <dbReference type="NCBI Taxonomy" id="32507"/>
    <lineage>
        <taxon>Eukaryota</taxon>
        <taxon>Metazoa</taxon>
        <taxon>Chordata</taxon>
        <taxon>Craniata</taxon>
        <taxon>Vertebrata</taxon>
        <taxon>Euteleostomi</taxon>
        <taxon>Actinopterygii</taxon>
        <taxon>Neopterygii</taxon>
        <taxon>Teleostei</taxon>
        <taxon>Neoteleostei</taxon>
        <taxon>Acanthomorphata</taxon>
        <taxon>Ovalentaria</taxon>
        <taxon>Cichlomorphae</taxon>
        <taxon>Cichliformes</taxon>
        <taxon>Cichlidae</taxon>
        <taxon>African cichlids</taxon>
        <taxon>Pseudocrenilabrinae</taxon>
        <taxon>Lamprologini</taxon>
        <taxon>Neolamprologus</taxon>
    </lineage>
</organism>
<feature type="transmembrane region" description="Helical" evidence="12">
    <location>
        <begin position="201"/>
        <end position="221"/>
    </location>
</feature>
<sequence length="233" mass="25881">MRSDVEYSPVGEGLGMRDFWLYVWLRRAAVIATHVTGLGLTLVLSLLSRPGTSLFSWHPMCMSVAYCLCMTEGILLFSAEGSPFCFKSWRSKVRLHWICQALVLIAAATGLWFIVASRNVSELPHLASWHSLLGVCTLTATVLQAACGIAVIFPKPLRLSCPSSRLKLYHATCGLVVYLFSTVTVMSAMFTDWFQATAKGVAWWAFLILPLFPALVVMRQITNAYLPRKKLTS</sequence>
<keyword evidence="9" id="KW-0408">Iron</keyword>